<dbReference type="OrthoDB" id="264195at2"/>
<keyword evidence="3" id="KW-1185">Reference proteome</keyword>
<sequence length="175" mass="20353">MSTDNLAIPEDFSAFLYWLKEKTEDFWSKDPKTSTGNFKCEEWIYGAKWIGLTDDEIDAVEAKYAVRFMPEHRAFLRILHTIDRKEKIEHADEDGVVIEERPFFYNWLQDDKEIKEYLDWPFRTIFEDVTSPNGVWLKALGGKARFRGRKKGPNHAMVSGSTSLASFEKPPVPGK</sequence>
<evidence type="ECO:0000313" key="3">
    <source>
        <dbReference type="Proteomes" id="UP000263900"/>
    </source>
</evidence>
<dbReference type="KEGG" id="pseg:D3H65_00060"/>
<organism evidence="2 3">
    <name type="scientific">Paraflavitalea soli</name>
    <dbReference type="NCBI Taxonomy" id="2315862"/>
    <lineage>
        <taxon>Bacteria</taxon>
        <taxon>Pseudomonadati</taxon>
        <taxon>Bacteroidota</taxon>
        <taxon>Chitinophagia</taxon>
        <taxon>Chitinophagales</taxon>
        <taxon>Chitinophagaceae</taxon>
        <taxon>Paraflavitalea</taxon>
    </lineage>
</organism>
<evidence type="ECO:0000256" key="1">
    <source>
        <dbReference type="SAM" id="MobiDB-lite"/>
    </source>
</evidence>
<gene>
    <name evidence="2" type="ORF">D3H65_00060</name>
</gene>
<accession>A0A3B7MLI6</accession>
<dbReference type="EMBL" id="CP032157">
    <property type="protein sequence ID" value="AXY72465.1"/>
    <property type="molecule type" value="Genomic_DNA"/>
</dbReference>
<protein>
    <submittedName>
        <fullName evidence="2">Uncharacterized protein</fullName>
    </submittedName>
</protein>
<feature type="region of interest" description="Disordered" evidence="1">
    <location>
        <begin position="148"/>
        <end position="175"/>
    </location>
</feature>
<dbReference type="Proteomes" id="UP000263900">
    <property type="component" value="Chromosome"/>
</dbReference>
<dbReference type="AlphaFoldDB" id="A0A3B7MLI6"/>
<proteinExistence type="predicted"/>
<name>A0A3B7MLI6_9BACT</name>
<reference evidence="2 3" key="1">
    <citation type="submission" date="2018-09" db="EMBL/GenBank/DDBJ databases">
        <title>Genome sequencing of strain 6GH32-13.</title>
        <authorList>
            <person name="Weon H.-Y."/>
            <person name="Heo J."/>
            <person name="Kwon S.-W."/>
        </authorList>
    </citation>
    <scope>NUCLEOTIDE SEQUENCE [LARGE SCALE GENOMIC DNA]</scope>
    <source>
        <strain evidence="2 3">5GH32-13</strain>
    </source>
</reference>
<evidence type="ECO:0000313" key="2">
    <source>
        <dbReference type="EMBL" id="AXY72465.1"/>
    </source>
</evidence>
<dbReference type="RefSeq" id="WP_119048303.1">
    <property type="nucleotide sequence ID" value="NZ_CP032157.1"/>
</dbReference>